<dbReference type="InterPro" id="IPR003795">
    <property type="entry name" value="DUF192"/>
</dbReference>
<dbReference type="EMBL" id="CP053661">
    <property type="protein sequence ID" value="QKD83629.1"/>
    <property type="molecule type" value="Genomic_DNA"/>
</dbReference>
<evidence type="ECO:0000313" key="2">
    <source>
        <dbReference type="EMBL" id="QKD83629.1"/>
    </source>
</evidence>
<proteinExistence type="predicted"/>
<dbReference type="RefSeq" id="WP_172357532.1">
    <property type="nucleotide sequence ID" value="NZ_CP053661.1"/>
</dbReference>
<dbReference type="AlphaFoldDB" id="A0A6M8B8A7"/>
<name>A0A6M8B8A7_9CYAN</name>
<organism evidence="2 3">
    <name type="scientific">Thermoleptolyngbya sichuanensis A183</name>
    <dbReference type="NCBI Taxonomy" id="2737172"/>
    <lineage>
        <taxon>Bacteria</taxon>
        <taxon>Bacillati</taxon>
        <taxon>Cyanobacteriota</taxon>
        <taxon>Cyanophyceae</taxon>
        <taxon>Oculatellales</taxon>
        <taxon>Oculatellaceae</taxon>
        <taxon>Thermoleptolyngbya</taxon>
        <taxon>Thermoleptolyngbya sichuanensis</taxon>
    </lineage>
</organism>
<sequence length="178" mass="19190">MTSAVGLSALLLGCSPSPSEVSMPEVPSGGGPQETATQPFRGQVLPISAEVEIGDEQIQLEVARTPQEQAMGLMFRTELPPDRGMLFPFEFARPVQFWMQNTLIPLDMVFLLDGEVKEIVASAPPCESQPCPTYGPTSQRVNQVIELAGGRAAELGLQVGDRLDIRFLDTPRPANATP</sequence>
<feature type="region of interest" description="Disordered" evidence="1">
    <location>
        <begin position="16"/>
        <end position="36"/>
    </location>
</feature>
<dbReference type="InterPro" id="IPR038695">
    <property type="entry name" value="Saro_0823-like_sf"/>
</dbReference>
<dbReference type="Proteomes" id="UP000505210">
    <property type="component" value="Chromosome"/>
</dbReference>
<feature type="compositionally biased region" description="Low complexity" evidence="1">
    <location>
        <begin position="16"/>
        <end position="27"/>
    </location>
</feature>
<evidence type="ECO:0000313" key="3">
    <source>
        <dbReference type="Proteomes" id="UP000505210"/>
    </source>
</evidence>
<reference evidence="2 3" key="1">
    <citation type="submission" date="2020-05" db="EMBL/GenBank/DDBJ databases">
        <title>Complete genome sequence of of a novel Thermoleptolyngbya strain isolated from hot springs of Ganzi, Sichuan China.</title>
        <authorList>
            <person name="Tang J."/>
            <person name="Daroch M."/>
            <person name="Li L."/>
            <person name="Waleron K."/>
            <person name="Waleron M."/>
            <person name="Waleron M."/>
        </authorList>
    </citation>
    <scope>NUCLEOTIDE SEQUENCE [LARGE SCALE GENOMIC DNA]</scope>
    <source>
        <strain evidence="2 3">PKUAC-SCTA183</strain>
    </source>
</reference>
<gene>
    <name evidence="2" type="ORF">HPC62_16765</name>
</gene>
<accession>A0A6M8B8A7</accession>
<protein>
    <submittedName>
        <fullName evidence="2">DUF192 domain-containing protein</fullName>
    </submittedName>
</protein>
<dbReference type="Pfam" id="PF02643">
    <property type="entry name" value="DUF192"/>
    <property type="match status" value="1"/>
</dbReference>
<keyword evidence="3" id="KW-1185">Reference proteome</keyword>
<evidence type="ECO:0000256" key="1">
    <source>
        <dbReference type="SAM" id="MobiDB-lite"/>
    </source>
</evidence>
<dbReference type="PANTHER" id="PTHR37953">
    <property type="entry name" value="UPF0127 PROTEIN MJ1496"/>
    <property type="match status" value="1"/>
</dbReference>
<dbReference type="KEGG" id="theu:HPC62_16765"/>
<dbReference type="Gene3D" id="2.60.120.1140">
    <property type="entry name" value="Protein of unknown function DUF192"/>
    <property type="match status" value="1"/>
</dbReference>
<dbReference type="PANTHER" id="PTHR37953:SF1">
    <property type="entry name" value="UPF0127 PROTEIN MJ1496"/>
    <property type="match status" value="1"/>
</dbReference>